<dbReference type="InterPro" id="IPR004027">
    <property type="entry name" value="SEC_C_motif"/>
</dbReference>
<reference evidence="3" key="1">
    <citation type="submission" date="2024-07" db="EMBL/GenBank/DDBJ databases">
        <title>Pseudomonas strain that inhibits Aeromonas fish pathogens.</title>
        <authorList>
            <person name="Wildschutte H."/>
        </authorList>
    </citation>
    <scope>NUCLEOTIDE SEQUENCE [LARGE SCALE GENOMIC DNA]</scope>
    <source>
        <strain evidence="3">n60</strain>
    </source>
</reference>
<evidence type="ECO:0000313" key="2">
    <source>
        <dbReference type="EMBL" id="MEX6465349.1"/>
    </source>
</evidence>
<dbReference type="InterPro" id="IPR032710">
    <property type="entry name" value="NTF2-like_dom_sf"/>
</dbReference>
<sequence>MSACPCGSGIDLGACCGPLVEDGVPARTAEELMRSRYTAFALGRTDHLWRTWHPRTRPPVVEASGVEWTGLTVLEVVAGGEGDDDGVVEFEARYVEPGDRGVMRERSLFERRGGRWTYVAADPAGAGPAGA</sequence>
<evidence type="ECO:0000313" key="3">
    <source>
        <dbReference type="Proteomes" id="UP001560293"/>
    </source>
</evidence>
<comment type="caution">
    <text evidence="2">The sequence shown here is derived from an EMBL/GenBank/DDBJ whole genome shotgun (WGS) entry which is preliminary data.</text>
</comment>
<evidence type="ECO:0000259" key="1">
    <source>
        <dbReference type="Pfam" id="PF17775"/>
    </source>
</evidence>
<dbReference type="SUPFAM" id="SSF54427">
    <property type="entry name" value="NTF2-like"/>
    <property type="match status" value="1"/>
</dbReference>
<dbReference type="EMBL" id="JBFTEZ010000002">
    <property type="protein sequence ID" value="MEX6465349.1"/>
    <property type="molecule type" value="Genomic_DNA"/>
</dbReference>
<name>A0ABV3YK49_9ACTN</name>
<organism evidence="2 3">
    <name type="scientific">Dietzia cinnamea</name>
    <dbReference type="NCBI Taxonomy" id="321318"/>
    <lineage>
        <taxon>Bacteria</taxon>
        <taxon>Bacillati</taxon>
        <taxon>Actinomycetota</taxon>
        <taxon>Actinomycetes</taxon>
        <taxon>Mycobacteriales</taxon>
        <taxon>Dietziaceae</taxon>
        <taxon>Dietzia</taxon>
    </lineage>
</organism>
<proteinExistence type="predicted"/>
<dbReference type="InterPro" id="IPR048469">
    <property type="entry name" value="YchJ-like_M"/>
</dbReference>
<feature type="domain" description="YchJ-like middle NTF2-like" evidence="1">
    <location>
        <begin position="28"/>
        <end position="120"/>
    </location>
</feature>
<keyword evidence="3" id="KW-1185">Reference proteome</keyword>
<dbReference type="Proteomes" id="UP001560293">
    <property type="component" value="Unassembled WGS sequence"/>
</dbReference>
<dbReference type="Gene3D" id="3.10.450.50">
    <property type="match status" value="1"/>
</dbReference>
<protein>
    <submittedName>
        <fullName evidence="2">YchJ family protein</fullName>
    </submittedName>
</protein>
<dbReference type="Pfam" id="PF17775">
    <property type="entry name" value="YchJ_M-like"/>
    <property type="match status" value="1"/>
</dbReference>
<accession>A0ABV3YK49</accession>
<dbReference type="RefSeq" id="WP_082767698.1">
    <property type="nucleotide sequence ID" value="NZ_JAFFGT010000058.1"/>
</dbReference>
<gene>
    <name evidence="2" type="ORF">AB6N35_13590</name>
</gene>
<dbReference type="Pfam" id="PF02810">
    <property type="entry name" value="SEC-C"/>
    <property type="match status" value="1"/>
</dbReference>